<dbReference type="EMBL" id="JACHJD010000037">
    <property type="protein sequence ID" value="MBB5109746.1"/>
    <property type="molecule type" value="Genomic_DNA"/>
</dbReference>
<feature type="compositionally biased region" description="Basic residues" evidence="1">
    <location>
        <begin position="12"/>
        <end position="21"/>
    </location>
</feature>
<dbReference type="AlphaFoldDB" id="A0A7W8B4V7"/>
<name>A0A7W8B4V7_STRST</name>
<reference evidence="2 3" key="1">
    <citation type="submission" date="2020-08" db="EMBL/GenBank/DDBJ databases">
        <title>Genomic Encyclopedia of Type Strains, Phase III (KMG-III): the genomes of soil and plant-associated and newly described type strains.</title>
        <authorList>
            <person name="Whitman W."/>
        </authorList>
    </citation>
    <scope>NUCLEOTIDE SEQUENCE [LARGE SCALE GENOMIC DNA]</scope>
    <source>
        <strain evidence="2 3">CECT 3146</strain>
    </source>
</reference>
<evidence type="ECO:0000313" key="3">
    <source>
        <dbReference type="Proteomes" id="UP000549009"/>
    </source>
</evidence>
<feature type="region of interest" description="Disordered" evidence="1">
    <location>
        <begin position="1"/>
        <end position="114"/>
    </location>
</feature>
<evidence type="ECO:0000256" key="1">
    <source>
        <dbReference type="SAM" id="MobiDB-lite"/>
    </source>
</evidence>
<protein>
    <submittedName>
        <fullName evidence="2">Uncharacterized protein</fullName>
    </submittedName>
</protein>
<dbReference type="Proteomes" id="UP000549009">
    <property type="component" value="Unassembled WGS sequence"/>
</dbReference>
<feature type="compositionally biased region" description="Polar residues" evidence="1">
    <location>
        <begin position="176"/>
        <end position="189"/>
    </location>
</feature>
<accession>A0A7W8B4V7</accession>
<sequence>MAPVKTPTSRPRSARGSRKASSKASQPVSRSSRCWGPIAVASAGESPKKAASNAPASGRKPPCRVQLVPRDAGSGSYSASRFQPRSVGKETMASVPERTSLHRSPRDRTLPGYRQPIPMIAMGSADACPIGTAAGSGCLRSSASRWSARSDGVGCSKANVVGSASPVARARRLRSSTEASESNDWSRNGTAGLIPSESLCPSTCAACSHTSARSNARRSSCGAASSPAAADPCPTGAERVQTPHRPGR</sequence>
<feature type="region of interest" description="Disordered" evidence="1">
    <location>
        <begin position="217"/>
        <end position="248"/>
    </location>
</feature>
<gene>
    <name evidence="2" type="ORF">FHS40_008876</name>
</gene>
<proteinExistence type="predicted"/>
<feature type="compositionally biased region" description="Low complexity" evidence="1">
    <location>
        <begin position="217"/>
        <end position="230"/>
    </location>
</feature>
<organism evidence="2 3">
    <name type="scientific">Streptomyces spectabilis</name>
    <dbReference type="NCBI Taxonomy" id="68270"/>
    <lineage>
        <taxon>Bacteria</taxon>
        <taxon>Bacillati</taxon>
        <taxon>Actinomycetota</taxon>
        <taxon>Actinomycetes</taxon>
        <taxon>Kitasatosporales</taxon>
        <taxon>Streptomycetaceae</taxon>
        <taxon>Streptomyces</taxon>
    </lineage>
</organism>
<keyword evidence="3" id="KW-1185">Reference proteome</keyword>
<comment type="caution">
    <text evidence="2">The sequence shown here is derived from an EMBL/GenBank/DDBJ whole genome shotgun (WGS) entry which is preliminary data.</text>
</comment>
<evidence type="ECO:0000313" key="2">
    <source>
        <dbReference type="EMBL" id="MBB5109746.1"/>
    </source>
</evidence>
<feature type="region of interest" description="Disordered" evidence="1">
    <location>
        <begin position="164"/>
        <end position="192"/>
    </location>
</feature>